<dbReference type="Pfam" id="PF05257">
    <property type="entry name" value="CHAP"/>
    <property type="match status" value="1"/>
</dbReference>
<organism evidence="2 3">
    <name type="scientific">Falsirhodobacter algicola</name>
    <dbReference type="NCBI Taxonomy" id="2692330"/>
    <lineage>
        <taxon>Bacteria</taxon>
        <taxon>Pseudomonadati</taxon>
        <taxon>Pseudomonadota</taxon>
        <taxon>Alphaproteobacteria</taxon>
        <taxon>Rhodobacterales</taxon>
        <taxon>Paracoccaceae</taxon>
        <taxon>Falsirhodobacter</taxon>
    </lineage>
</organism>
<evidence type="ECO:0000259" key="1">
    <source>
        <dbReference type="PROSITE" id="PS50911"/>
    </source>
</evidence>
<evidence type="ECO:0000313" key="2">
    <source>
        <dbReference type="EMBL" id="QUS37133.1"/>
    </source>
</evidence>
<dbReference type="AlphaFoldDB" id="A0A8J8MVK9"/>
<accession>A0A8J8MVK9</accession>
<dbReference type="KEGG" id="fap:GR316_11780"/>
<dbReference type="InterPro" id="IPR007921">
    <property type="entry name" value="CHAP_dom"/>
</dbReference>
<name>A0A8J8MVK9_9RHOB</name>
<evidence type="ECO:0000313" key="3">
    <source>
        <dbReference type="Proteomes" id="UP000679284"/>
    </source>
</evidence>
<protein>
    <submittedName>
        <fullName evidence="2">CHAP domain-containing protein</fullName>
    </submittedName>
</protein>
<feature type="domain" description="Peptidase C51" evidence="1">
    <location>
        <begin position="21"/>
        <end position="159"/>
    </location>
</feature>
<dbReference type="Proteomes" id="UP000679284">
    <property type="component" value="Plasmid unnamed1"/>
</dbReference>
<dbReference type="InterPro" id="IPR038765">
    <property type="entry name" value="Papain-like_cys_pep_sf"/>
</dbReference>
<dbReference type="Gene3D" id="3.90.1720.10">
    <property type="entry name" value="endopeptidase domain like (from Nostoc punctiforme)"/>
    <property type="match status" value="1"/>
</dbReference>
<sequence length="169" mass="18437">MLCSAVTAMAEPQPVLVAQLTRAELTQAVAEADADIRASGVRRIWCVPFARAVSGIEIRGNAGTWWNAAAGRYPRGNVPIPGAVLNFRSTSKMPMGHVAVVSSVIDSRRITVTQANWVRNRVTEDVVIDISPKNDWSQVRVENRSNSFGSPYPTYGFIYRPAPVQRAVG</sequence>
<dbReference type="PROSITE" id="PS50911">
    <property type="entry name" value="CHAP"/>
    <property type="match status" value="1"/>
</dbReference>
<keyword evidence="2" id="KW-0614">Plasmid</keyword>
<dbReference type="EMBL" id="CP047290">
    <property type="protein sequence ID" value="QUS37133.1"/>
    <property type="molecule type" value="Genomic_DNA"/>
</dbReference>
<reference evidence="2" key="1">
    <citation type="submission" date="2020-01" db="EMBL/GenBank/DDBJ databases">
        <authorList>
            <person name="Yang Y."/>
            <person name="Kwon Y.M."/>
        </authorList>
    </citation>
    <scope>NUCLEOTIDE SEQUENCE</scope>
    <source>
        <strain evidence="2">PG104</strain>
        <plasmid evidence="2">unnamed1</plasmid>
    </source>
</reference>
<proteinExistence type="predicted"/>
<dbReference type="SUPFAM" id="SSF54001">
    <property type="entry name" value="Cysteine proteinases"/>
    <property type="match status" value="1"/>
</dbReference>
<keyword evidence="3" id="KW-1185">Reference proteome</keyword>
<gene>
    <name evidence="2" type="ORF">GR316_11780</name>
</gene>
<geneLocation type="plasmid" evidence="2 3">
    <name>unnamed1</name>
</geneLocation>